<proteinExistence type="predicted"/>
<evidence type="ECO:0000313" key="2">
    <source>
        <dbReference type="Proteomes" id="UP000823388"/>
    </source>
</evidence>
<accession>A0A8T0U3Z5</accession>
<organism evidence="1 2">
    <name type="scientific">Panicum virgatum</name>
    <name type="common">Blackwell switchgrass</name>
    <dbReference type="NCBI Taxonomy" id="38727"/>
    <lineage>
        <taxon>Eukaryota</taxon>
        <taxon>Viridiplantae</taxon>
        <taxon>Streptophyta</taxon>
        <taxon>Embryophyta</taxon>
        <taxon>Tracheophyta</taxon>
        <taxon>Spermatophyta</taxon>
        <taxon>Magnoliopsida</taxon>
        <taxon>Liliopsida</taxon>
        <taxon>Poales</taxon>
        <taxon>Poaceae</taxon>
        <taxon>PACMAD clade</taxon>
        <taxon>Panicoideae</taxon>
        <taxon>Panicodae</taxon>
        <taxon>Paniceae</taxon>
        <taxon>Panicinae</taxon>
        <taxon>Panicum</taxon>
        <taxon>Panicum sect. Hiantes</taxon>
    </lineage>
</organism>
<comment type="caution">
    <text evidence="1">The sequence shown here is derived from an EMBL/GenBank/DDBJ whole genome shotgun (WGS) entry which is preliminary data.</text>
</comment>
<sequence>MPVPLYQESGFIQLLHALTPSSELDVLQFLCSAPAHWGGRQQASPRHDHPAVRHRISPAGPGDLSIYLSRAWPPAASMQCRGRHLWSTWPVGSEPEPFTG</sequence>
<name>A0A8T0U3Z5_PANVG</name>
<reference evidence="1" key="1">
    <citation type="submission" date="2020-05" db="EMBL/GenBank/DDBJ databases">
        <title>WGS assembly of Panicum virgatum.</title>
        <authorList>
            <person name="Lovell J.T."/>
            <person name="Jenkins J."/>
            <person name="Shu S."/>
            <person name="Juenger T.E."/>
            <person name="Schmutz J."/>
        </authorList>
    </citation>
    <scope>NUCLEOTIDE SEQUENCE</scope>
    <source>
        <strain evidence="1">AP13</strain>
    </source>
</reference>
<protein>
    <submittedName>
        <fullName evidence="1">Uncharacterized protein</fullName>
    </submittedName>
</protein>
<dbReference type="Proteomes" id="UP000823388">
    <property type="component" value="Chromosome 3N"/>
</dbReference>
<dbReference type="EMBL" id="CM029042">
    <property type="protein sequence ID" value="KAG2618871.1"/>
    <property type="molecule type" value="Genomic_DNA"/>
</dbReference>
<evidence type="ECO:0000313" key="1">
    <source>
        <dbReference type="EMBL" id="KAG2618871.1"/>
    </source>
</evidence>
<gene>
    <name evidence="1" type="ORF">PVAP13_3NG141363</name>
</gene>
<keyword evidence="2" id="KW-1185">Reference proteome</keyword>
<dbReference type="AlphaFoldDB" id="A0A8T0U3Z5"/>